<name>A0ABU5DS72_9PROT</name>
<organism evidence="4 5">
    <name type="scientific">Dongia rigui</name>
    <dbReference type="NCBI Taxonomy" id="940149"/>
    <lineage>
        <taxon>Bacteria</taxon>
        <taxon>Pseudomonadati</taxon>
        <taxon>Pseudomonadota</taxon>
        <taxon>Alphaproteobacteria</taxon>
        <taxon>Rhodospirillales</taxon>
        <taxon>Dongiaceae</taxon>
        <taxon>Dongia</taxon>
    </lineage>
</organism>
<dbReference type="Gene3D" id="1.10.238.10">
    <property type="entry name" value="EF-hand"/>
    <property type="match status" value="1"/>
</dbReference>
<keyword evidence="5" id="KW-1185">Reference proteome</keyword>
<feature type="domain" description="EF-hand" evidence="2">
    <location>
        <begin position="87"/>
        <end position="102"/>
    </location>
</feature>
<reference evidence="4 5" key="1">
    <citation type="journal article" date="2013" name="Antonie Van Leeuwenhoek">
        <title>Dongia rigui sp. nov., isolated from freshwater of a large wetland in Korea.</title>
        <authorList>
            <person name="Baik K.S."/>
            <person name="Hwang Y.M."/>
            <person name="Choi J.S."/>
            <person name="Kwon J."/>
            <person name="Seong C.N."/>
        </authorList>
    </citation>
    <scope>NUCLEOTIDE SEQUENCE [LARGE SCALE GENOMIC DNA]</scope>
    <source>
        <strain evidence="4 5">04SU4-P</strain>
    </source>
</reference>
<feature type="domain" description="EF-hand" evidence="3">
    <location>
        <begin position="107"/>
        <end position="130"/>
    </location>
</feature>
<dbReference type="EMBL" id="JAXCLX010000001">
    <property type="protein sequence ID" value="MDY0870284.1"/>
    <property type="molecule type" value="Genomic_DNA"/>
</dbReference>
<feature type="chain" id="PRO_5045529655" evidence="1">
    <location>
        <begin position="19"/>
        <end position="133"/>
    </location>
</feature>
<accession>A0ABU5DS72</accession>
<dbReference type="Pfam" id="PF13202">
    <property type="entry name" value="EF-hand_5"/>
    <property type="match status" value="2"/>
</dbReference>
<dbReference type="SUPFAM" id="SSF47473">
    <property type="entry name" value="EF-hand"/>
    <property type="match status" value="1"/>
</dbReference>
<sequence length="133" mass="15083">MRFLLVLIAILLPVEALAQTPDFRVAYFNRLDQRKTGGFTLQDLQRISAKEFKRIDDNKDGGLSLDEYTFGIPSSRQDAIDFFTARFKRSDYNGDGKVDFTEDQAYCVDLVNLADSNKDGIVTRDEFLTAVAQ</sequence>
<feature type="domain" description="EF-hand" evidence="2">
    <location>
        <begin position="51"/>
        <end position="68"/>
    </location>
</feature>
<dbReference type="InterPro" id="IPR018247">
    <property type="entry name" value="EF_Hand_1_Ca_BS"/>
</dbReference>
<comment type="caution">
    <text evidence="4">The sequence shown here is derived from an EMBL/GenBank/DDBJ whole genome shotgun (WGS) entry which is preliminary data.</text>
</comment>
<evidence type="ECO:0000313" key="4">
    <source>
        <dbReference type="EMBL" id="MDY0870284.1"/>
    </source>
</evidence>
<keyword evidence="1" id="KW-0732">Signal</keyword>
<feature type="signal peptide" evidence="1">
    <location>
        <begin position="1"/>
        <end position="18"/>
    </location>
</feature>
<proteinExistence type="predicted"/>
<dbReference type="Proteomes" id="UP001271769">
    <property type="component" value="Unassembled WGS sequence"/>
</dbReference>
<dbReference type="PROSITE" id="PS00018">
    <property type="entry name" value="EF_HAND_1"/>
    <property type="match status" value="1"/>
</dbReference>
<evidence type="ECO:0000256" key="1">
    <source>
        <dbReference type="SAM" id="SignalP"/>
    </source>
</evidence>
<evidence type="ECO:0000259" key="2">
    <source>
        <dbReference type="Pfam" id="PF13202"/>
    </source>
</evidence>
<gene>
    <name evidence="4" type="ORF">SMD31_00020</name>
</gene>
<dbReference type="InterPro" id="IPR002048">
    <property type="entry name" value="EF_hand_dom"/>
</dbReference>
<dbReference type="Pfam" id="PF13833">
    <property type="entry name" value="EF-hand_8"/>
    <property type="match status" value="1"/>
</dbReference>
<evidence type="ECO:0000313" key="5">
    <source>
        <dbReference type="Proteomes" id="UP001271769"/>
    </source>
</evidence>
<dbReference type="RefSeq" id="WP_320498440.1">
    <property type="nucleotide sequence ID" value="NZ_JAXCLX010000001.1"/>
</dbReference>
<evidence type="ECO:0000259" key="3">
    <source>
        <dbReference type="Pfam" id="PF13833"/>
    </source>
</evidence>
<dbReference type="InterPro" id="IPR011992">
    <property type="entry name" value="EF-hand-dom_pair"/>
</dbReference>
<protein>
    <submittedName>
        <fullName evidence="4">EF-hand domain-containing protein</fullName>
    </submittedName>
</protein>